<gene>
    <name evidence="2" type="ORF">CCR94_18550</name>
</gene>
<dbReference type="InterPro" id="IPR012437">
    <property type="entry name" value="DUF1638"/>
</dbReference>
<protein>
    <recommendedName>
        <fullName evidence="1">DUF1638 domain-containing protein</fullName>
    </recommendedName>
</protein>
<keyword evidence="3" id="KW-1185">Reference proteome</keyword>
<dbReference type="AlphaFoldDB" id="A0A2S6N0N4"/>
<dbReference type="EMBL" id="NHSJ01000114">
    <property type="protein sequence ID" value="PPQ28181.1"/>
    <property type="molecule type" value="Genomic_DNA"/>
</dbReference>
<reference evidence="2 3" key="1">
    <citation type="journal article" date="2018" name="Arch. Microbiol.">
        <title>New insights into the metabolic potential of the phototrophic purple bacterium Rhodopila globiformis DSM 161(T) from its draft genome sequence and evidence for a vanadium-dependent nitrogenase.</title>
        <authorList>
            <person name="Imhoff J.F."/>
            <person name="Rahn T."/>
            <person name="Kunzel S."/>
            <person name="Neulinger S.C."/>
        </authorList>
    </citation>
    <scope>NUCLEOTIDE SEQUENCE [LARGE SCALE GENOMIC DNA]</scope>
    <source>
        <strain evidence="2 3">DSM 16996</strain>
    </source>
</reference>
<sequence>METAAQVDKIAATLPNAATRPWSRRQLSSAGLAALIALAGSWYGHHWWFGPRRTRIEGSGFPAETPKNEDAQTMSTLLLACEVMREELLRIPTPPTTQLEFLSMGLHTFPLRLRDAIAEELAKSRGFERVILGFGLCGNALDSLISPHAPLVVPRVHDCIPLLAGGPLTVDGPALEKGVFYLSGGWMEGKRTLASEHQRAVRSYGETRALRVLNTMLDGYHGFVFLRTDHPRREQRQQEAQALADRARLPLEIFEARRGRLERLINGPWDGSEFLHFPAGAPITAAAFGP</sequence>
<name>A0A2S6N0N4_9HYPH</name>
<proteinExistence type="predicted"/>
<feature type="domain" description="DUF1638" evidence="1">
    <location>
        <begin position="101"/>
        <end position="264"/>
    </location>
</feature>
<accession>A0A2S6N0N4</accession>
<organism evidence="2 3">
    <name type="scientific">Rhodoblastus sphagnicola</name>
    <dbReference type="NCBI Taxonomy" id="333368"/>
    <lineage>
        <taxon>Bacteria</taxon>
        <taxon>Pseudomonadati</taxon>
        <taxon>Pseudomonadota</taxon>
        <taxon>Alphaproteobacteria</taxon>
        <taxon>Hyphomicrobiales</taxon>
        <taxon>Rhodoblastaceae</taxon>
        <taxon>Rhodoblastus</taxon>
    </lineage>
</organism>
<dbReference type="OrthoDB" id="9814689at2"/>
<evidence type="ECO:0000313" key="2">
    <source>
        <dbReference type="EMBL" id="PPQ28181.1"/>
    </source>
</evidence>
<evidence type="ECO:0000313" key="3">
    <source>
        <dbReference type="Proteomes" id="UP000239089"/>
    </source>
</evidence>
<comment type="caution">
    <text evidence="2">The sequence shown here is derived from an EMBL/GenBank/DDBJ whole genome shotgun (WGS) entry which is preliminary data.</text>
</comment>
<dbReference type="Proteomes" id="UP000239089">
    <property type="component" value="Unassembled WGS sequence"/>
</dbReference>
<dbReference type="RefSeq" id="WP_104509325.1">
    <property type="nucleotide sequence ID" value="NZ_JACIGC010000028.1"/>
</dbReference>
<dbReference type="Pfam" id="PF07796">
    <property type="entry name" value="DUF1638"/>
    <property type="match status" value="1"/>
</dbReference>
<evidence type="ECO:0000259" key="1">
    <source>
        <dbReference type="Pfam" id="PF07796"/>
    </source>
</evidence>